<accession>A0AAV9GM82</accession>
<feature type="chain" id="PRO_5043631168" description="Secreted protein" evidence="1">
    <location>
        <begin position="19"/>
        <end position="76"/>
    </location>
</feature>
<reference evidence="2" key="1">
    <citation type="journal article" date="2023" name="Mol. Phylogenet. Evol.">
        <title>Genome-scale phylogeny and comparative genomics of the fungal order Sordariales.</title>
        <authorList>
            <person name="Hensen N."/>
            <person name="Bonometti L."/>
            <person name="Westerberg I."/>
            <person name="Brannstrom I.O."/>
            <person name="Guillou S."/>
            <person name="Cros-Aarteil S."/>
            <person name="Calhoun S."/>
            <person name="Haridas S."/>
            <person name="Kuo A."/>
            <person name="Mondo S."/>
            <person name="Pangilinan J."/>
            <person name="Riley R."/>
            <person name="LaButti K."/>
            <person name="Andreopoulos B."/>
            <person name="Lipzen A."/>
            <person name="Chen C."/>
            <person name="Yan M."/>
            <person name="Daum C."/>
            <person name="Ng V."/>
            <person name="Clum A."/>
            <person name="Steindorff A."/>
            <person name="Ohm R.A."/>
            <person name="Martin F."/>
            <person name="Silar P."/>
            <person name="Natvig D.O."/>
            <person name="Lalanne C."/>
            <person name="Gautier V."/>
            <person name="Ament-Velasquez S.L."/>
            <person name="Kruys A."/>
            <person name="Hutchinson M.I."/>
            <person name="Powell A.J."/>
            <person name="Barry K."/>
            <person name="Miller A.N."/>
            <person name="Grigoriev I.V."/>
            <person name="Debuchy R."/>
            <person name="Gladieux P."/>
            <person name="Hiltunen Thoren M."/>
            <person name="Johannesson H."/>
        </authorList>
    </citation>
    <scope>NUCLEOTIDE SEQUENCE</scope>
    <source>
        <strain evidence="2">PSN243</strain>
    </source>
</reference>
<evidence type="ECO:0000313" key="2">
    <source>
        <dbReference type="EMBL" id="KAK4449929.1"/>
    </source>
</evidence>
<name>A0AAV9GM82_9PEZI</name>
<gene>
    <name evidence="2" type="ORF">QBC34DRAFT_404266</name>
</gene>
<proteinExistence type="predicted"/>
<protein>
    <recommendedName>
        <fullName evidence="4">Secreted protein</fullName>
    </recommendedName>
</protein>
<reference evidence="2" key="2">
    <citation type="submission" date="2023-05" db="EMBL/GenBank/DDBJ databases">
        <authorList>
            <consortium name="Lawrence Berkeley National Laboratory"/>
            <person name="Steindorff A."/>
            <person name="Hensen N."/>
            <person name="Bonometti L."/>
            <person name="Westerberg I."/>
            <person name="Brannstrom I.O."/>
            <person name="Guillou S."/>
            <person name="Cros-Aarteil S."/>
            <person name="Calhoun S."/>
            <person name="Haridas S."/>
            <person name="Kuo A."/>
            <person name="Mondo S."/>
            <person name="Pangilinan J."/>
            <person name="Riley R."/>
            <person name="Labutti K."/>
            <person name="Andreopoulos B."/>
            <person name="Lipzen A."/>
            <person name="Chen C."/>
            <person name="Yanf M."/>
            <person name="Daum C."/>
            <person name="Ng V."/>
            <person name="Clum A."/>
            <person name="Ohm R."/>
            <person name="Martin F."/>
            <person name="Silar P."/>
            <person name="Natvig D."/>
            <person name="Lalanne C."/>
            <person name="Gautier V."/>
            <person name="Ament-Velasquez S.L."/>
            <person name="Kruys A."/>
            <person name="Hutchinson M.I."/>
            <person name="Powell A.J."/>
            <person name="Barry K."/>
            <person name="Miller A.N."/>
            <person name="Grigoriev I.V."/>
            <person name="Debuchy R."/>
            <person name="Gladieux P."/>
            <person name="Thoren M.H."/>
            <person name="Johannesson H."/>
        </authorList>
    </citation>
    <scope>NUCLEOTIDE SEQUENCE</scope>
    <source>
        <strain evidence="2">PSN243</strain>
    </source>
</reference>
<dbReference type="Proteomes" id="UP001321760">
    <property type="component" value="Unassembled WGS sequence"/>
</dbReference>
<dbReference type="EMBL" id="MU865935">
    <property type="protein sequence ID" value="KAK4449929.1"/>
    <property type="molecule type" value="Genomic_DNA"/>
</dbReference>
<evidence type="ECO:0000256" key="1">
    <source>
        <dbReference type="SAM" id="SignalP"/>
    </source>
</evidence>
<comment type="caution">
    <text evidence="2">The sequence shown here is derived from an EMBL/GenBank/DDBJ whole genome shotgun (WGS) entry which is preliminary data.</text>
</comment>
<sequence>MTHWPLIATALLIRRSSATLSSRMRYVCVLSVLSPRQHAVDAIVRFSADSSPDVKPWRSARLTALRTKDADSHAGS</sequence>
<evidence type="ECO:0000313" key="3">
    <source>
        <dbReference type="Proteomes" id="UP001321760"/>
    </source>
</evidence>
<feature type="signal peptide" evidence="1">
    <location>
        <begin position="1"/>
        <end position="18"/>
    </location>
</feature>
<evidence type="ECO:0008006" key="4">
    <source>
        <dbReference type="Google" id="ProtNLM"/>
    </source>
</evidence>
<keyword evidence="1" id="KW-0732">Signal</keyword>
<dbReference type="AlphaFoldDB" id="A0AAV9GM82"/>
<keyword evidence="3" id="KW-1185">Reference proteome</keyword>
<organism evidence="2 3">
    <name type="scientific">Podospora aff. communis PSN243</name>
    <dbReference type="NCBI Taxonomy" id="3040156"/>
    <lineage>
        <taxon>Eukaryota</taxon>
        <taxon>Fungi</taxon>
        <taxon>Dikarya</taxon>
        <taxon>Ascomycota</taxon>
        <taxon>Pezizomycotina</taxon>
        <taxon>Sordariomycetes</taxon>
        <taxon>Sordariomycetidae</taxon>
        <taxon>Sordariales</taxon>
        <taxon>Podosporaceae</taxon>
        <taxon>Podospora</taxon>
    </lineage>
</organism>